<sequence>QRQQRRRRLRQRRPDGRHDGRHLRAVHREGRAAGPDRARLVAPLLPAATRAQRRQVLEQREQARAAREELRRGVARSRELTRKIRRLKRMANADVSGYPAARREAHERKTRRLAREIFGSDA</sequence>
<evidence type="ECO:0000313" key="3">
    <source>
        <dbReference type="Proteomes" id="UP000007306"/>
    </source>
</evidence>
<name>I1R5N0_ORYGL</name>
<dbReference type="Gramene" id="ORGLA12G0083600.1">
    <property type="protein sequence ID" value="ORGLA12G0083600.1"/>
    <property type="gene ID" value="ORGLA12G0083600"/>
</dbReference>
<keyword evidence="3" id="KW-1185">Reference proteome</keyword>
<dbReference type="Proteomes" id="UP000007306">
    <property type="component" value="Chromosome 12"/>
</dbReference>
<feature type="compositionally biased region" description="Basic residues" evidence="1">
    <location>
        <begin position="1"/>
        <end position="11"/>
    </location>
</feature>
<accession>I1R5N0</accession>
<dbReference type="AlphaFoldDB" id="I1R5N0"/>
<dbReference type="HOGENOM" id="CLU_2032572_0_0_1"/>
<organism evidence="2 3">
    <name type="scientific">Oryza glaberrima</name>
    <name type="common">African rice</name>
    <dbReference type="NCBI Taxonomy" id="4538"/>
    <lineage>
        <taxon>Eukaryota</taxon>
        <taxon>Viridiplantae</taxon>
        <taxon>Streptophyta</taxon>
        <taxon>Embryophyta</taxon>
        <taxon>Tracheophyta</taxon>
        <taxon>Spermatophyta</taxon>
        <taxon>Magnoliopsida</taxon>
        <taxon>Liliopsida</taxon>
        <taxon>Poales</taxon>
        <taxon>Poaceae</taxon>
        <taxon>BOP clade</taxon>
        <taxon>Oryzoideae</taxon>
        <taxon>Oryzeae</taxon>
        <taxon>Oryzinae</taxon>
        <taxon>Oryza</taxon>
    </lineage>
</organism>
<reference evidence="2" key="1">
    <citation type="submission" date="2015-06" db="UniProtKB">
        <authorList>
            <consortium name="EnsemblPlants"/>
        </authorList>
    </citation>
    <scope>IDENTIFICATION</scope>
</reference>
<proteinExistence type="predicted"/>
<evidence type="ECO:0000313" key="2">
    <source>
        <dbReference type="EnsemblPlants" id="ORGLA12G0083600.1"/>
    </source>
</evidence>
<evidence type="ECO:0000256" key="1">
    <source>
        <dbReference type="SAM" id="MobiDB-lite"/>
    </source>
</evidence>
<dbReference type="eggNOG" id="ENOG502R7FE">
    <property type="taxonomic scope" value="Eukaryota"/>
</dbReference>
<feature type="region of interest" description="Disordered" evidence="1">
    <location>
        <begin position="95"/>
        <end position="122"/>
    </location>
</feature>
<reference evidence="2 3" key="2">
    <citation type="submission" date="2018-04" db="EMBL/GenBank/DDBJ databases">
        <title>OglaRS2 (Oryza glaberrima Reference Sequence Version 2).</title>
        <authorList>
            <person name="Zhang J."/>
            <person name="Kudrna D."/>
            <person name="Lee S."/>
            <person name="Talag J."/>
            <person name="Rajasekar S."/>
            <person name="Wing R.A."/>
        </authorList>
    </citation>
    <scope>NUCLEOTIDE SEQUENCE [LARGE SCALE GENOMIC DNA]</scope>
    <source>
        <strain evidence="2 3">cv. IRGC 96717</strain>
    </source>
</reference>
<feature type="region of interest" description="Disordered" evidence="1">
    <location>
        <begin position="1"/>
        <end position="34"/>
    </location>
</feature>
<dbReference type="EnsemblPlants" id="ORGLA12G0083600.1">
    <property type="protein sequence ID" value="ORGLA12G0083600.1"/>
    <property type="gene ID" value="ORGLA12G0083600"/>
</dbReference>
<protein>
    <submittedName>
        <fullName evidence="2">Uncharacterized protein</fullName>
    </submittedName>
</protein>